<dbReference type="RefSeq" id="WP_317903446.1">
    <property type="nucleotide sequence ID" value="NZ_JAIRBC010000028.1"/>
</dbReference>
<dbReference type="Proteomes" id="UP001200642">
    <property type="component" value="Unassembled WGS sequence"/>
</dbReference>
<keyword evidence="1" id="KW-0378">Hydrolase</keyword>
<dbReference type="PANTHER" id="PTHR47406">
    <property type="entry name" value="COAGULATION FACTOR 5/8 TYPE, C-TERMINAL"/>
    <property type="match status" value="1"/>
</dbReference>
<dbReference type="InterPro" id="IPR029018">
    <property type="entry name" value="Hex-like_dom2"/>
</dbReference>
<dbReference type="AlphaFoldDB" id="A0AAE3EZ57"/>
<name>A0AAE3EZ57_9FLAO</name>
<evidence type="ECO:0000259" key="2">
    <source>
        <dbReference type="Pfam" id="PF03648"/>
    </source>
</evidence>
<accession>A0AAE3EZ57</accession>
<gene>
    <name evidence="3" type="ORF">K8352_16210</name>
</gene>
<dbReference type="GO" id="GO:0045493">
    <property type="term" value="P:xylan catabolic process"/>
    <property type="evidence" value="ECO:0007669"/>
    <property type="project" value="InterPro"/>
</dbReference>
<keyword evidence="4" id="KW-1185">Reference proteome</keyword>
<dbReference type="PANTHER" id="PTHR47406:SF2">
    <property type="entry name" value="ALPHA GLUCURONIDASE N-TERMINAL DOMAIN-CONTAINING PROTEIN"/>
    <property type="match status" value="1"/>
</dbReference>
<dbReference type="InterPro" id="IPR032287">
    <property type="entry name" value="DUF4838"/>
</dbReference>
<sequence>MNDNKNGISRKNFLKTSGIMLGGMAILPNYGCLGDLISNDKLRIEGRTDYAIVVSNKANSTEREAAEQLQQYLSKMSKIALPLVEEGDYSGKNALYVGQTDYAKAQDIDFDRLKKDGYTFKVTGNNFVIAGGAEKGVLYGVYSLLESIGFRKYTSDDDVVVPKGNEVVLPKNDIFVPYIKYRTTSYYDAKNPEYSNWHKLSSRDTWGMFVHTFEVLIPPKKYGKTHPEYYSLINGKRNPVTQLCLSNEEVFKTLVAELRKRIAKDPKATYWSVSQNDNDKYCQCGPCTKLNEKYGGVPSGSVIWFTNKVAREFPDKVISTLAYWYTRSAPSNIKIEPNVNIMLCNIESTREKPVFDTDPAFTSDLQDWGKISQDILIWDYNIQFANPVSPFPNLHTIGPNIEFYTKNNVRSLFMQATSNKGEFAHLRAYLICKLMWDPDADPGAIIDDFLNGYYGAAGPFIGQYIDTMRQSLLDSDFKLNIFGDPRDAMDNYLSADMMTKYKQLFDKAEDAVGKDPQLLKRVQVARLPLMHAEIQIAGQVPIDMPRSFYEYTSSGMVIPKPEMEALVSQFVERAKEAGVARIGERAITIDDYFENFKRIYARMDDMDKAISFKKKIIPITTPSKGSASVERLTDGVFGSFESWRFPDKDVNWVAYKGVHMDFVLDLGEVMPVESISMDFLNVQAQPNWHLLVLPKYVTYAASLDGKKYGSTIKITNPQNPNPAVNPDIVKVPFQSFSARLDGTKARYIKVHAESPLRMPTWHINAGKPAAIYSDEIVVK</sequence>
<proteinExistence type="predicted"/>
<dbReference type="Pfam" id="PF03648">
    <property type="entry name" value="Glyco_hydro_67N"/>
    <property type="match status" value="1"/>
</dbReference>
<dbReference type="GO" id="GO:0046559">
    <property type="term" value="F:alpha-glucuronidase activity"/>
    <property type="evidence" value="ECO:0007669"/>
    <property type="project" value="InterPro"/>
</dbReference>
<protein>
    <submittedName>
        <fullName evidence="3">DUF4838 domain-containing protein</fullName>
    </submittedName>
</protein>
<dbReference type="InterPro" id="IPR005154">
    <property type="entry name" value="Glyco_hydro_67_aGlcAse_N"/>
</dbReference>
<dbReference type="SUPFAM" id="SSF55545">
    <property type="entry name" value="beta-N-acetylhexosaminidase-like domain"/>
    <property type="match status" value="1"/>
</dbReference>
<reference evidence="3" key="1">
    <citation type="submission" date="2023-02" db="EMBL/GenBank/DDBJ databases">
        <title>Genome of Flavobacteriaceae gen. nov. sp. strain F89.</title>
        <authorList>
            <person name="Wang Y."/>
        </authorList>
    </citation>
    <scope>NUCLEOTIDE SEQUENCE</scope>
    <source>
        <strain evidence="3">F89</strain>
    </source>
</reference>
<evidence type="ECO:0000313" key="3">
    <source>
        <dbReference type="EMBL" id="MCG2462306.1"/>
    </source>
</evidence>
<evidence type="ECO:0000256" key="1">
    <source>
        <dbReference type="ARBA" id="ARBA00022801"/>
    </source>
</evidence>
<dbReference type="Gene3D" id="3.30.379.10">
    <property type="entry name" value="Chitobiase/beta-hexosaminidase domain 2-like"/>
    <property type="match status" value="1"/>
</dbReference>
<organism evidence="3 4">
    <name type="scientific">Cerina litoralis</name>
    <dbReference type="NCBI Taxonomy" id="2874477"/>
    <lineage>
        <taxon>Bacteria</taxon>
        <taxon>Pseudomonadati</taxon>
        <taxon>Bacteroidota</taxon>
        <taxon>Flavobacteriia</taxon>
        <taxon>Flavobacteriales</taxon>
        <taxon>Flavobacteriaceae</taxon>
        <taxon>Cerina</taxon>
    </lineage>
</organism>
<dbReference type="EMBL" id="JAIRBC010000028">
    <property type="protein sequence ID" value="MCG2462306.1"/>
    <property type="molecule type" value="Genomic_DNA"/>
</dbReference>
<evidence type="ECO:0000313" key="4">
    <source>
        <dbReference type="Proteomes" id="UP001200642"/>
    </source>
</evidence>
<dbReference type="Pfam" id="PF16126">
    <property type="entry name" value="DUF4838"/>
    <property type="match status" value="1"/>
</dbReference>
<comment type="caution">
    <text evidence="3">The sequence shown here is derived from an EMBL/GenBank/DDBJ whole genome shotgun (WGS) entry which is preliminary data.</text>
</comment>
<feature type="domain" description="Alpha glucuronidase N-terminal" evidence="2">
    <location>
        <begin position="51"/>
        <end position="144"/>
    </location>
</feature>